<dbReference type="RefSeq" id="XP_024727203.1">
    <property type="nucleotide sequence ID" value="XM_024887581.1"/>
</dbReference>
<comment type="subcellular location">
    <subcellularLocation>
        <location evidence="1">Nucleus</location>
    </subcellularLocation>
</comment>
<dbReference type="EMBL" id="KZ613913">
    <property type="protein sequence ID" value="PMD50299.1"/>
    <property type="molecule type" value="Genomic_DNA"/>
</dbReference>
<dbReference type="CDD" id="cd00067">
    <property type="entry name" value="GAL4"/>
    <property type="match status" value="1"/>
</dbReference>
<dbReference type="OrthoDB" id="2015447at2759"/>
<feature type="region of interest" description="Disordered" evidence="3">
    <location>
        <begin position="55"/>
        <end position="74"/>
    </location>
</feature>
<reference evidence="5 6" key="1">
    <citation type="submission" date="2016-04" db="EMBL/GenBank/DDBJ databases">
        <title>A degradative enzymes factory behind the ericoid mycorrhizal symbiosis.</title>
        <authorList>
            <consortium name="DOE Joint Genome Institute"/>
            <person name="Martino E."/>
            <person name="Morin E."/>
            <person name="Grelet G."/>
            <person name="Kuo A."/>
            <person name="Kohler A."/>
            <person name="Daghino S."/>
            <person name="Barry K."/>
            <person name="Choi C."/>
            <person name="Cichocki N."/>
            <person name="Clum A."/>
            <person name="Copeland A."/>
            <person name="Hainaut M."/>
            <person name="Haridas S."/>
            <person name="Labutti K."/>
            <person name="Lindquist E."/>
            <person name="Lipzen A."/>
            <person name="Khouja H.-R."/>
            <person name="Murat C."/>
            <person name="Ohm R."/>
            <person name="Olson A."/>
            <person name="Spatafora J."/>
            <person name="Veneault-Fourrey C."/>
            <person name="Henrissat B."/>
            <person name="Grigoriev I."/>
            <person name="Martin F."/>
            <person name="Perotto S."/>
        </authorList>
    </citation>
    <scope>NUCLEOTIDE SEQUENCE [LARGE SCALE GENOMIC DNA]</scope>
    <source>
        <strain evidence="5 6">E</strain>
    </source>
</reference>
<name>A0A2J6SHR0_9HELO</name>
<dbReference type="Pfam" id="PF11951">
    <property type="entry name" value="Fungal_trans_2"/>
    <property type="match status" value="1"/>
</dbReference>
<dbReference type="STRING" id="1095630.A0A2J6SHR0"/>
<accession>A0A2J6SHR0</accession>
<feature type="compositionally biased region" description="Low complexity" evidence="3">
    <location>
        <begin position="56"/>
        <end position="66"/>
    </location>
</feature>
<dbReference type="Proteomes" id="UP000235371">
    <property type="component" value="Unassembled WGS sequence"/>
</dbReference>
<proteinExistence type="predicted"/>
<dbReference type="PANTHER" id="PTHR37534:SF46">
    <property type="entry name" value="ZN(II)2CYS6 TRANSCRIPTION FACTOR (EUROFUNG)"/>
    <property type="match status" value="1"/>
</dbReference>
<dbReference type="Pfam" id="PF00172">
    <property type="entry name" value="Zn_clus"/>
    <property type="match status" value="1"/>
</dbReference>
<dbReference type="InParanoid" id="A0A2J6SHR0"/>
<evidence type="ECO:0000259" key="4">
    <source>
        <dbReference type="Pfam" id="PF00172"/>
    </source>
</evidence>
<dbReference type="InterPro" id="IPR021858">
    <property type="entry name" value="Fun_TF"/>
</dbReference>
<dbReference type="GeneID" id="36595657"/>
<dbReference type="PANTHER" id="PTHR37534">
    <property type="entry name" value="TRANSCRIPTIONAL ACTIVATOR PROTEIN UGA3"/>
    <property type="match status" value="1"/>
</dbReference>
<sequence>MAARHRTNSLAFAKSDCHTCSELKRWCDRQRPQCGTCIKHRRKCGGYVLDLTWKQPSGNSPGRGSVPPSPGLAVASERRFKFKQGRPKKKRKVQKPTDNENSVVDHARTPGPSLSRDEVNVRPLRPSPQQEIVEEPGVLLPLREQDTENPGDAWIQAEGSVSEVRSPITAFEIQNWPSTPSWIANDENLWQDPLEAAGSFAGLSPGPLFSNSPDQFGNPFSFDIGNATDATSSTDSPDSEILSDIEHLSQTGDPNLSLQLFQGSRNHLSYGVLYNNTHHKFSPVLSLYDEEFCVIPLTMDCTANPFRVRQECVQGSQYLLHAILALSMQHLAKKSQDEALAQEMQVHRSAATHLFSEALSKSDALVLLDTLLILVNLDVTQSASGTWDVHLLGAFKLLESAGGVEVCKQNPRRRAQIAMLVWWDITVALLSRQEPIFPLTYLETLLECNPDDGWTFFNLNGCPGPFVRVMAHLAKLASTYEKVASLNCEWTTFNLLPVDLQVEELKNWKNEDDCSFKDLEDHEDPDAKRDRFHCSEAWRYAIMLYAVRVFAKKQDQRGLQSISFLSRIILDHIRCIKQEALIQKQVLIPIFLAAAEAGNESDRAFARQYNSHWSSRCRYYMFETAQVILESIWAGWEAETRNVYWWGVTVRGGSWSRGRQDYPMANQLLLG</sequence>
<keyword evidence="6" id="KW-1185">Reference proteome</keyword>
<keyword evidence="2" id="KW-0539">Nucleus</keyword>
<protein>
    <recommendedName>
        <fullName evidence="4">Zn(2)-C6 fungal-type domain-containing protein</fullName>
    </recommendedName>
</protein>
<feature type="compositionally biased region" description="Basic residues" evidence="3">
    <location>
        <begin position="81"/>
        <end position="94"/>
    </location>
</feature>
<gene>
    <name evidence="5" type="ORF">K444DRAFT_670060</name>
</gene>
<dbReference type="GO" id="GO:0000981">
    <property type="term" value="F:DNA-binding transcription factor activity, RNA polymerase II-specific"/>
    <property type="evidence" value="ECO:0007669"/>
    <property type="project" value="InterPro"/>
</dbReference>
<dbReference type="AlphaFoldDB" id="A0A2J6SHR0"/>
<feature type="compositionally biased region" description="Basic and acidic residues" evidence="3">
    <location>
        <begin position="95"/>
        <end position="108"/>
    </location>
</feature>
<feature type="region of interest" description="Disordered" evidence="3">
    <location>
        <begin position="81"/>
        <end position="121"/>
    </location>
</feature>
<evidence type="ECO:0000256" key="2">
    <source>
        <dbReference type="ARBA" id="ARBA00023242"/>
    </source>
</evidence>
<evidence type="ECO:0000256" key="1">
    <source>
        <dbReference type="ARBA" id="ARBA00004123"/>
    </source>
</evidence>
<evidence type="ECO:0000256" key="3">
    <source>
        <dbReference type="SAM" id="MobiDB-lite"/>
    </source>
</evidence>
<dbReference type="InterPro" id="IPR036864">
    <property type="entry name" value="Zn2-C6_fun-type_DNA-bd_sf"/>
</dbReference>
<organism evidence="5 6">
    <name type="scientific">Hyaloscypha bicolor E</name>
    <dbReference type="NCBI Taxonomy" id="1095630"/>
    <lineage>
        <taxon>Eukaryota</taxon>
        <taxon>Fungi</taxon>
        <taxon>Dikarya</taxon>
        <taxon>Ascomycota</taxon>
        <taxon>Pezizomycotina</taxon>
        <taxon>Leotiomycetes</taxon>
        <taxon>Helotiales</taxon>
        <taxon>Hyaloscyphaceae</taxon>
        <taxon>Hyaloscypha</taxon>
        <taxon>Hyaloscypha bicolor</taxon>
    </lineage>
</organism>
<evidence type="ECO:0000313" key="5">
    <source>
        <dbReference type="EMBL" id="PMD50299.1"/>
    </source>
</evidence>
<dbReference type="GO" id="GO:0005634">
    <property type="term" value="C:nucleus"/>
    <property type="evidence" value="ECO:0007669"/>
    <property type="project" value="UniProtKB-SubCell"/>
</dbReference>
<evidence type="ECO:0000313" key="6">
    <source>
        <dbReference type="Proteomes" id="UP000235371"/>
    </source>
</evidence>
<dbReference type="GO" id="GO:0008270">
    <property type="term" value="F:zinc ion binding"/>
    <property type="evidence" value="ECO:0007669"/>
    <property type="project" value="InterPro"/>
</dbReference>
<feature type="domain" description="Zn(2)-C6 fungal-type" evidence="4">
    <location>
        <begin position="17"/>
        <end position="47"/>
    </location>
</feature>
<dbReference type="SUPFAM" id="SSF57701">
    <property type="entry name" value="Zn2/Cys6 DNA-binding domain"/>
    <property type="match status" value="1"/>
</dbReference>
<dbReference type="InterPro" id="IPR001138">
    <property type="entry name" value="Zn2Cys6_DnaBD"/>
</dbReference>